<dbReference type="EMBL" id="CP002865">
    <property type="protein sequence ID" value="AEI37054.1"/>
    <property type="molecule type" value="Genomic_DNA"/>
</dbReference>
<dbReference type="SMART" id="SM00935">
    <property type="entry name" value="OmpH"/>
    <property type="match status" value="1"/>
</dbReference>
<dbReference type="eggNOG" id="COG2825">
    <property type="taxonomic scope" value="Bacteria"/>
</dbReference>
<dbReference type="InterPro" id="IPR024930">
    <property type="entry name" value="Skp_dom_sf"/>
</dbReference>
<gene>
    <name evidence="6" type="ordered locus">Zymop_0150</name>
</gene>
<name>F8ETP4_ZYMMT</name>
<evidence type="ECO:0000313" key="7">
    <source>
        <dbReference type="Proteomes" id="UP000000491"/>
    </source>
</evidence>
<evidence type="ECO:0000256" key="2">
    <source>
        <dbReference type="ARBA" id="ARBA00022729"/>
    </source>
</evidence>
<evidence type="ECO:0000256" key="3">
    <source>
        <dbReference type="SAM" id="Coils"/>
    </source>
</evidence>
<accession>F8ETP4</accession>
<keyword evidence="3" id="KW-0175">Coiled coil</keyword>
<dbReference type="GO" id="GO:0005829">
    <property type="term" value="C:cytosol"/>
    <property type="evidence" value="ECO:0007669"/>
    <property type="project" value="TreeGrafter"/>
</dbReference>
<evidence type="ECO:0000256" key="1">
    <source>
        <dbReference type="ARBA" id="ARBA00009091"/>
    </source>
</evidence>
<sequence length="226" mass="24148">MNKLLAGVAFVAAVSAAPVMAQSAAIVDLQGVLTQSNALKAAQTQIQATYRSQIDAYNNRRVALEGELSQQRDELIRLQKANSSSAILQPKIAAFQARQQAAQQEMMKLGMPFMRPNAYAEEQITDHMEESIRSVMAARKINLVLNPQGAILADPTADMTPDVAADLNRRVTTVSITPPANWVPASERQNQAQNGDSSTATPAPRGSSAASSNASVPPAARRPTSR</sequence>
<feature type="chain" id="PRO_5003370052" evidence="5">
    <location>
        <begin position="22"/>
        <end position="226"/>
    </location>
</feature>
<dbReference type="RefSeq" id="WP_013933454.1">
    <property type="nucleotide sequence ID" value="NC_015709.1"/>
</dbReference>
<dbReference type="STRING" id="579138.Zymop_0150"/>
<dbReference type="KEGG" id="zmp:Zymop_0150"/>
<organism evidence="6 7">
    <name type="scientific">Zymomonas mobilis subsp. pomaceae (strain ATCC 29192 / DSM 22645 / JCM 10191 / CCUG 17912 / NBRC 13757 / NCIMB 11200 / NRRL B-4491 / Barker I)</name>
    <dbReference type="NCBI Taxonomy" id="579138"/>
    <lineage>
        <taxon>Bacteria</taxon>
        <taxon>Pseudomonadati</taxon>
        <taxon>Pseudomonadota</taxon>
        <taxon>Alphaproteobacteria</taxon>
        <taxon>Sphingomonadales</taxon>
        <taxon>Zymomonadaceae</taxon>
        <taxon>Zymomonas</taxon>
    </lineage>
</organism>
<dbReference type="InterPro" id="IPR005632">
    <property type="entry name" value="Chaperone_Skp"/>
</dbReference>
<evidence type="ECO:0000256" key="4">
    <source>
        <dbReference type="SAM" id="MobiDB-lite"/>
    </source>
</evidence>
<dbReference type="HOGENOM" id="CLU_104994_0_0_5"/>
<dbReference type="Pfam" id="PF03938">
    <property type="entry name" value="OmpH"/>
    <property type="match status" value="1"/>
</dbReference>
<evidence type="ECO:0000313" key="6">
    <source>
        <dbReference type="EMBL" id="AEI37054.1"/>
    </source>
</evidence>
<keyword evidence="2 5" id="KW-0732">Signal</keyword>
<feature type="coiled-coil region" evidence="3">
    <location>
        <begin position="54"/>
        <end position="81"/>
    </location>
</feature>
<protein>
    <submittedName>
        <fullName evidence="6">Outer membrane chaperone Skp (OmpH)</fullName>
    </submittedName>
</protein>
<dbReference type="AlphaFoldDB" id="F8ETP4"/>
<proteinExistence type="inferred from homology"/>
<feature type="signal peptide" evidence="5">
    <location>
        <begin position="1"/>
        <end position="21"/>
    </location>
</feature>
<dbReference type="GO" id="GO:0051082">
    <property type="term" value="F:unfolded protein binding"/>
    <property type="evidence" value="ECO:0007669"/>
    <property type="project" value="InterPro"/>
</dbReference>
<dbReference type="Proteomes" id="UP000000491">
    <property type="component" value="Chromosome"/>
</dbReference>
<comment type="similarity">
    <text evidence="1">Belongs to the Skp family.</text>
</comment>
<feature type="compositionally biased region" description="Polar residues" evidence="4">
    <location>
        <begin position="187"/>
        <end position="196"/>
    </location>
</feature>
<reference evidence="6 7" key="1">
    <citation type="journal article" date="2011" name="J. Bacteriol.">
        <title>Genome sequence of the ethanol-producing Zymomonas mobilis subsp. pomaceae lectotype strain ATCC 29192.</title>
        <authorList>
            <person name="Kouvelis V.N."/>
            <person name="Davenport K.W."/>
            <person name="Brettin T.S."/>
            <person name="Bruce D."/>
            <person name="Detter C."/>
            <person name="Han C.S."/>
            <person name="Nolan M."/>
            <person name="Tapia R."/>
            <person name="Damoulaki A."/>
            <person name="Kyrpides N.C."/>
            <person name="Typas M.A."/>
            <person name="Pappas K.M."/>
        </authorList>
    </citation>
    <scope>NUCLEOTIDE SEQUENCE [LARGE SCALE GENOMIC DNA]</scope>
    <source>
        <strain evidence="7">ATCC 29192 / DSM 22645 / JCM 10191 / CCUG 17912 / NBRC 13757 / NCIMB 11200 / NRRL B-4491 / Barker I</strain>
    </source>
</reference>
<feature type="compositionally biased region" description="Low complexity" evidence="4">
    <location>
        <begin position="197"/>
        <end position="226"/>
    </location>
</feature>
<dbReference type="GO" id="GO:0050821">
    <property type="term" value="P:protein stabilization"/>
    <property type="evidence" value="ECO:0007669"/>
    <property type="project" value="TreeGrafter"/>
</dbReference>
<dbReference type="PANTHER" id="PTHR35089:SF1">
    <property type="entry name" value="CHAPERONE PROTEIN SKP"/>
    <property type="match status" value="1"/>
</dbReference>
<dbReference type="PATRIC" id="fig|579138.3.peg.165"/>
<dbReference type="PANTHER" id="PTHR35089">
    <property type="entry name" value="CHAPERONE PROTEIN SKP"/>
    <property type="match status" value="1"/>
</dbReference>
<evidence type="ECO:0000256" key="5">
    <source>
        <dbReference type="SAM" id="SignalP"/>
    </source>
</evidence>
<dbReference type="SUPFAM" id="SSF111384">
    <property type="entry name" value="OmpH-like"/>
    <property type="match status" value="1"/>
</dbReference>
<feature type="region of interest" description="Disordered" evidence="4">
    <location>
        <begin position="178"/>
        <end position="226"/>
    </location>
</feature>
<dbReference type="Gene3D" id="3.30.910.20">
    <property type="entry name" value="Skp domain"/>
    <property type="match status" value="1"/>
</dbReference>